<dbReference type="AlphaFoldDB" id="A0A2S9WSM5"/>
<accession>A0A2S9WSM5</accession>
<dbReference type="RefSeq" id="WP_105982305.1">
    <property type="nucleotide sequence ID" value="NZ_MQUC01000003.1"/>
</dbReference>
<comment type="caution">
    <text evidence="1">The sequence shown here is derived from an EMBL/GenBank/DDBJ whole genome shotgun (WGS) entry which is preliminary data.</text>
</comment>
<evidence type="ECO:0000313" key="1">
    <source>
        <dbReference type="EMBL" id="PRP66477.1"/>
    </source>
</evidence>
<organism evidence="1 2">
    <name type="scientific">Nonlabens agnitus</name>
    <dbReference type="NCBI Taxonomy" id="870484"/>
    <lineage>
        <taxon>Bacteria</taxon>
        <taxon>Pseudomonadati</taxon>
        <taxon>Bacteroidota</taxon>
        <taxon>Flavobacteriia</taxon>
        <taxon>Flavobacteriales</taxon>
        <taxon>Flavobacteriaceae</taxon>
        <taxon>Nonlabens</taxon>
    </lineage>
</organism>
<dbReference type="Proteomes" id="UP000239532">
    <property type="component" value="Unassembled WGS sequence"/>
</dbReference>
<dbReference type="EMBL" id="MQUC01000003">
    <property type="protein sequence ID" value="PRP66477.1"/>
    <property type="molecule type" value="Genomic_DNA"/>
</dbReference>
<gene>
    <name evidence="1" type="ORF">BST86_04900</name>
</gene>
<proteinExistence type="predicted"/>
<reference evidence="1 2" key="1">
    <citation type="submission" date="2016-11" db="EMBL/GenBank/DDBJ databases">
        <title>Trade-off between light-utilization and light-protection in marine flavobacteria.</title>
        <authorList>
            <person name="Kumagai Y."/>
        </authorList>
    </citation>
    <scope>NUCLEOTIDE SEQUENCE [LARGE SCALE GENOMIC DNA]</scope>
    <source>
        <strain evidence="1 2">JCM 17109</strain>
    </source>
</reference>
<sequence>MVSIATNEHEITLIYNSDIKNHKEIFAYAKSADDNLNAIDLTKQKVTGTFFTELADLLGVQVKDLIPTDHSAFVLKHGENVKLDNDGAIKILQHEPDMLIYPIAVKGKKAIVAKLYGDITQFFDTDTAAVNIP</sequence>
<protein>
    <submittedName>
        <fullName evidence="1">Uncharacterized protein</fullName>
    </submittedName>
</protein>
<dbReference type="Gene3D" id="3.40.30.10">
    <property type="entry name" value="Glutaredoxin"/>
    <property type="match status" value="1"/>
</dbReference>
<evidence type="ECO:0000313" key="2">
    <source>
        <dbReference type="Proteomes" id="UP000239532"/>
    </source>
</evidence>
<keyword evidence="2" id="KW-1185">Reference proteome</keyword>
<name>A0A2S9WSM5_9FLAO</name>
<dbReference type="OrthoDB" id="1434620at2"/>